<dbReference type="HOGENOM" id="CLU_3350702_0_0_6"/>
<feature type="transmembrane region" description="Helical" evidence="1">
    <location>
        <begin position="6"/>
        <end position="24"/>
    </location>
</feature>
<name>A0A0U1QUZ7_YERP3</name>
<keyword evidence="1" id="KW-0472">Membrane</keyword>
<sequence>MLFFALDCQGIFIFMHSKFLILFIKKMLNKKISGIPW</sequence>
<dbReference type="Proteomes" id="UP000002412">
    <property type="component" value="Chromosome"/>
</dbReference>
<dbReference type="AlphaFoldDB" id="A0A0U1QUZ7"/>
<dbReference type="KEGG" id="ypi:YpsIP31758_3659"/>
<reference evidence="2 3" key="1">
    <citation type="journal article" date="2007" name="PLoS Genet.">
        <title>The complete genome sequence of Yersinia pseudotuberculosis IP31758, the causative agent of Far East scarlet-like fever.</title>
        <authorList>
            <person name="Eppinger M."/>
            <person name="Rosovitz M.J."/>
            <person name="Fricke W.F."/>
            <person name="Rasko D.A."/>
            <person name="Kokorina G."/>
            <person name="Fayolle C."/>
            <person name="Lindler L.E."/>
            <person name="Carniel E."/>
            <person name="Ravel J."/>
        </authorList>
    </citation>
    <scope>NUCLEOTIDE SEQUENCE [LARGE SCALE GENOMIC DNA]</scope>
    <source>
        <strain evidence="2 3">IP 31758</strain>
    </source>
</reference>
<accession>A0A0U1QUZ7</accession>
<protein>
    <submittedName>
        <fullName evidence="2">Uncharacterized protein</fullName>
    </submittedName>
</protein>
<evidence type="ECO:0000256" key="1">
    <source>
        <dbReference type="SAM" id="Phobius"/>
    </source>
</evidence>
<evidence type="ECO:0000313" key="2">
    <source>
        <dbReference type="EMBL" id="ABS46293.1"/>
    </source>
</evidence>
<keyword evidence="1" id="KW-0812">Transmembrane</keyword>
<organism evidence="2 3">
    <name type="scientific">Yersinia pseudotuberculosis serotype O:1b (strain IP 31758)</name>
    <dbReference type="NCBI Taxonomy" id="349747"/>
    <lineage>
        <taxon>Bacteria</taxon>
        <taxon>Pseudomonadati</taxon>
        <taxon>Pseudomonadota</taxon>
        <taxon>Gammaproteobacteria</taxon>
        <taxon>Enterobacterales</taxon>
        <taxon>Yersiniaceae</taxon>
        <taxon>Yersinia</taxon>
    </lineage>
</organism>
<proteinExistence type="predicted"/>
<evidence type="ECO:0000313" key="3">
    <source>
        <dbReference type="Proteomes" id="UP000002412"/>
    </source>
</evidence>
<gene>
    <name evidence="2" type="ordered locus">YpsIP31758_3659</name>
</gene>
<dbReference type="EMBL" id="CP000720">
    <property type="protein sequence ID" value="ABS46293.1"/>
    <property type="molecule type" value="Genomic_DNA"/>
</dbReference>
<keyword evidence="1" id="KW-1133">Transmembrane helix</keyword>